<protein>
    <submittedName>
        <fullName evidence="4">Amino acid ABC transporter substrate-binding protein</fullName>
    </submittedName>
</protein>
<feature type="chain" id="PRO_5015738860" evidence="2">
    <location>
        <begin position="28"/>
        <end position="289"/>
    </location>
</feature>
<evidence type="ECO:0000259" key="3">
    <source>
        <dbReference type="SMART" id="SM00062"/>
    </source>
</evidence>
<keyword evidence="5" id="KW-1185">Reference proteome</keyword>
<dbReference type="Pfam" id="PF00497">
    <property type="entry name" value="SBP_bac_3"/>
    <property type="match status" value="1"/>
</dbReference>
<evidence type="ECO:0000313" key="5">
    <source>
        <dbReference type="Proteomes" id="UP000244496"/>
    </source>
</evidence>
<dbReference type="KEGG" id="geh:HYN69_19010"/>
<dbReference type="EMBL" id="CP028919">
    <property type="protein sequence ID" value="AWB50674.1"/>
    <property type="molecule type" value="Genomic_DNA"/>
</dbReference>
<keyword evidence="1 2" id="KW-0732">Signal</keyword>
<dbReference type="SUPFAM" id="SSF53850">
    <property type="entry name" value="Periplasmic binding protein-like II"/>
    <property type="match status" value="1"/>
</dbReference>
<evidence type="ECO:0000313" key="4">
    <source>
        <dbReference type="EMBL" id="AWB50674.1"/>
    </source>
</evidence>
<accession>A0A2S0US87</accession>
<sequence length="289" mass="31263">MIFKSSMRAFVAVAIATVSFGLSPASAQVVASGAAPLPLAPDVAAIVDRGTLIVAMTSFDNPPFYSGSGKHLEGIDVTLAERVAEALGVKVEFNRDAETFNDVVAKVALGQADLAISKISRTHARAQVVAFSEPYARLRHALIFNRLKLARMTEGRDIAEVVRHFEGSIGVIENSSFATFAKERFPHATVVPFKTWDEVIEATIAGKVDASYRDEFEIRKVAVDRPDASISLRTVTINDARDSIAVAAPWDRPRLLGIVNQVIDERATQVTADELIALYRASTETEGGH</sequence>
<dbReference type="SMART" id="SM00062">
    <property type="entry name" value="PBPb"/>
    <property type="match status" value="1"/>
</dbReference>
<evidence type="ECO:0000256" key="1">
    <source>
        <dbReference type="ARBA" id="ARBA00022729"/>
    </source>
</evidence>
<geneLocation type="plasmid" evidence="4">
    <name>unnamed1</name>
</geneLocation>
<dbReference type="AlphaFoldDB" id="A0A2S0US87"/>
<name>A0A2S0US87_9RHOB</name>
<proteinExistence type="predicted"/>
<dbReference type="OrthoDB" id="9814231at2"/>
<dbReference type="PANTHER" id="PTHR35936">
    <property type="entry name" value="MEMBRANE-BOUND LYTIC MUREIN TRANSGLYCOSYLASE F"/>
    <property type="match status" value="1"/>
</dbReference>
<dbReference type="Gene3D" id="3.40.190.10">
    <property type="entry name" value="Periplasmic binding protein-like II"/>
    <property type="match status" value="2"/>
</dbReference>
<reference evidence="4 5" key="1">
    <citation type="submission" date="2018-04" db="EMBL/GenBank/DDBJ databases">
        <title>Genome sequencing of Gemmobacter.</title>
        <authorList>
            <person name="Yi H."/>
            <person name="Baek M.-G."/>
        </authorList>
    </citation>
    <scope>NUCLEOTIDE SEQUENCE [LARGE SCALE GENOMIC DNA]</scope>
    <source>
        <strain evidence="4 5">HYN0069</strain>
        <plasmid evidence="5">Plasmid unnamed1</plasmid>
    </source>
</reference>
<evidence type="ECO:0000256" key="2">
    <source>
        <dbReference type="SAM" id="SignalP"/>
    </source>
</evidence>
<organism evidence="4 5">
    <name type="scientific">Paragemmobacter aquarius</name>
    <dbReference type="NCBI Taxonomy" id="2169400"/>
    <lineage>
        <taxon>Bacteria</taxon>
        <taxon>Pseudomonadati</taxon>
        <taxon>Pseudomonadota</taxon>
        <taxon>Alphaproteobacteria</taxon>
        <taxon>Rhodobacterales</taxon>
        <taxon>Paracoccaceae</taxon>
        <taxon>Paragemmobacter</taxon>
    </lineage>
</organism>
<dbReference type="PANTHER" id="PTHR35936:SF17">
    <property type="entry name" value="ARGININE-BINDING EXTRACELLULAR PROTEIN ARTP"/>
    <property type="match status" value="1"/>
</dbReference>
<feature type="domain" description="Solute-binding protein family 3/N-terminal" evidence="3">
    <location>
        <begin position="51"/>
        <end position="283"/>
    </location>
</feature>
<dbReference type="InterPro" id="IPR001638">
    <property type="entry name" value="Solute-binding_3/MltF_N"/>
</dbReference>
<dbReference type="Proteomes" id="UP000244496">
    <property type="component" value="Plasmid unnamed1"/>
</dbReference>
<feature type="signal peptide" evidence="2">
    <location>
        <begin position="1"/>
        <end position="27"/>
    </location>
</feature>
<gene>
    <name evidence="4" type="ORF">HYN69_19010</name>
</gene>
<keyword evidence="4" id="KW-0614">Plasmid</keyword>